<keyword evidence="1" id="KW-0812">Transmembrane</keyword>
<protein>
    <recommendedName>
        <fullName evidence="5">HAMP domain-containing protein</fullName>
    </recommendedName>
</protein>
<dbReference type="Gene3D" id="1.10.3210.10">
    <property type="entry name" value="Hypothetical protein af1432"/>
    <property type="match status" value="1"/>
</dbReference>
<dbReference type="PANTHER" id="PTHR45228">
    <property type="entry name" value="CYCLIC DI-GMP PHOSPHODIESTERASE TM_0186-RELATED"/>
    <property type="match status" value="1"/>
</dbReference>
<accession>A0A0F9YEZ3</accession>
<dbReference type="InterPro" id="IPR052020">
    <property type="entry name" value="Cyclic_di-GMP/3'3'-cGAMP_PDE"/>
</dbReference>
<dbReference type="InterPro" id="IPR003660">
    <property type="entry name" value="HAMP_dom"/>
</dbReference>
<dbReference type="GO" id="GO:0007165">
    <property type="term" value="P:signal transduction"/>
    <property type="evidence" value="ECO:0007669"/>
    <property type="project" value="InterPro"/>
</dbReference>
<comment type="caution">
    <text evidence="4">The sequence shown here is derived from an EMBL/GenBank/DDBJ whole genome shotgun (WGS) entry which is preliminary data.</text>
</comment>
<feature type="transmembrane region" description="Helical" evidence="1">
    <location>
        <begin position="12"/>
        <end position="34"/>
    </location>
</feature>
<reference evidence="4" key="1">
    <citation type="journal article" date="2015" name="Nature">
        <title>Complex archaea that bridge the gap between prokaryotes and eukaryotes.</title>
        <authorList>
            <person name="Spang A."/>
            <person name="Saw J.H."/>
            <person name="Jorgensen S.L."/>
            <person name="Zaremba-Niedzwiedzka K."/>
            <person name="Martijn J."/>
            <person name="Lind A.E."/>
            <person name="van Eijk R."/>
            <person name="Schleper C."/>
            <person name="Guy L."/>
            <person name="Ettema T.J."/>
        </authorList>
    </citation>
    <scope>NUCLEOTIDE SEQUENCE</scope>
</reference>
<proteinExistence type="predicted"/>
<evidence type="ECO:0000259" key="3">
    <source>
        <dbReference type="PROSITE" id="PS51832"/>
    </source>
</evidence>
<dbReference type="EMBL" id="LAZR01000028">
    <property type="protein sequence ID" value="KKO03044.1"/>
    <property type="molecule type" value="Genomic_DNA"/>
</dbReference>
<dbReference type="PROSITE" id="PS50885">
    <property type="entry name" value="HAMP"/>
    <property type="match status" value="1"/>
</dbReference>
<evidence type="ECO:0008006" key="5">
    <source>
        <dbReference type="Google" id="ProtNLM"/>
    </source>
</evidence>
<dbReference type="InterPro" id="IPR037522">
    <property type="entry name" value="HD_GYP_dom"/>
</dbReference>
<evidence type="ECO:0000259" key="2">
    <source>
        <dbReference type="PROSITE" id="PS50885"/>
    </source>
</evidence>
<feature type="domain" description="HD-GYP" evidence="3">
    <location>
        <begin position="557"/>
        <end position="680"/>
    </location>
</feature>
<dbReference type="InterPro" id="IPR029151">
    <property type="entry name" value="Sensor-like_sf"/>
</dbReference>
<dbReference type="Gene3D" id="3.30.450.40">
    <property type="match status" value="1"/>
</dbReference>
<dbReference type="AlphaFoldDB" id="A0A0F9YEZ3"/>
<dbReference type="SUPFAM" id="SSF109604">
    <property type="entry name" value="HD-domain/PDEase-like"/>
    <property type="match status" value="1"/>
</dbReference>
<evidence type="ECO:0000256" key="1">
    <source>
        <dbReference type="SAM" id="Phobius"/>
    </source>
</evidence>
<dbReference type="InterPro" id="IPR003607">
    <property type="entry name" value="HD/PDEase_dom"/>
</dbReference>
<gene>
    <name evidence="4" type="ORF">LCGC14_0099650</name>
</gene>
<evidence type="ECO:0000313" key="4">
    <source>
        <dbReference type="EMBL" id="KKO03044.1"/>
    </source>
</evidence>
<dbReference type="CDD" id="cd00077">
    <property type="entry name" value="HDc"/>
    <property type="match status" value="1"/>
</dbReference>
<keyword evidence="1" id="KW-0472">Membrane</keyword>
<dbReference type="PROSITE" id="PS51832">
    <property type="entry name" value="HD_GYP"/>
    <property type="match status" value="1"/>
</dbReference>
<organism evidence="4">
    <name type="scientific">marine sediment metagenome</name>
    <dbReference type="NCBI Taxonomy" id="412755"/>
    <lineage>
        <taxon>unclassified sequences</taxon>
        <taxon>metagenomes</taxon>
        <taxon>ecological metagenomes</taxon>
    </lineage>
</organism>
<dbReference type="SUPFAM" id="SSF55781">
    <property type="entry name" value="GAF domain-like"/>
    <property type="match status" value="1"/>
</dbReference>
<dbReference type="SUPFAM" id="SSF103190">
    <property type="entry name" value="Sensory domain-like"/>
    <property type="match status" value="1"/>
</dbReference>
<dbReference type="InterPro" id="IPR029016">
    <property type="entry name" value="GAF-like_dom_sf"/>
</dbReference>
<feature type="domain" description="HAMP" evidence="2">
    <location>
        <begin position="366"/>
        <end position="419"/>
    </location>
</feature>
<dbReference type="Gene3D" id="3.30.450.20">
    <property type="entry name" value="PAS domain"/>
    <property type="match status" value="1"/>
</dbReference>
<dbReference type="CDD" id="cd06225">
    <property type="entry name" value="HAMP"/>
    <property type="match status" value="1"/>
</dbReference>
<dbReference type="GO" id="GO:0016020">
    <property type="term" value="C:membrane"/>
    <property type="evidence" value="ECO:0007669"/>
    <property type="project" value="InterPro"/>
</dbReference>
<sequence length="680" mass="75275">MKKTRAGVGLQWLVASSIVLCLLVMMSITVWQGYRSSSALLIAAANDSAQQLGVLLNERAERLLDPAEGALRILSFDPLVQAQTLEQRLERLPVMTETLRSNRTLSAVYAGYANGDFFLLRRTREGAQLGERVMPEAVAFLVQSVEQGVAEGEVAGRWLIYDAEGKQLENWPQPDYQFNPRTRPWYQDAIARPGLILTDPYVFFTTNEVGISMATHGAQGGVIGLDASVNDLGGEVSDLRLTPGTEIALLSGKDEVIAYTDLQKVFRRDVDGVSLASLGELDVPILEQVRKLPEPPRKPQLLSYQGEDWYVLNLSLGKIGESEGYILIAMPAAELLAGVRDTLRKQTRWVLVLTAVLLLIGWALGQRLGRPLKLLADQVEQLASFDFTTPIGVHSRISEVNDLSKVVARMAKAIGNFQTITITLSQERQLERMLDVVLEQLIKIAGGRGGAVYLCDEDAGILRRAGVSHSEHYPENMPLTDDLREAPARSLAALLDDEHRYLTLALRDRQEVLLGVLAVEVSPLLPNESVRSLRRFLGSLAGTLAVAIETRQLFADQQVLLESIIRLLAAAIDAKSPYTGGHCDRVPQLAEMLLEQAQATEQGPLADFQLTDEERYAFRIAAWLHDCGKITSPEYIVDKATKLENYTTEFTRYVPVLKCFGAMLMCVTGRGWQQVRRLMN</sequence>
<dbReference type="PANTHER" id="PTHR45228:SF5">
    <property type="entry name" value="CYCLIC DI-GMP PHOSPHODIESTERASE VC_1348-RELATED"/>
    <property type="match status" value="1"/>
</dbReference>
<keyword evidence="1" id="KW-1133">Transmembrane helix</keyword>
<name>A0A0F9YEZ3_9ZZZZ</name>
<dbReference type="Gene3D" id="6.10.340.10">
    <property type="match status" value="1"/>
</dbReference>